<dbReference type="Pfam" id="PF13412">
    <property type="entry name" value="HTH_24"/>
    <property type="match status" value="1"/>
</dbReference>
<dbReference type="SUPFAM" id="SSF46785">
    <property type="entry name" value="Winged helix' DNA-binding domain"/>
    <property type="match status" value="1"/>
</dbReference>
<organism evidence="4 5">
    <name type="scientific">Lentilactobacillus rapi</name>
    <dbReference type="NCBI Taxonomy" id="481723"/>
    <lineage>
        <taxon>Bacteria</taxon>
        <taxon>Bacillati</taxon>
        <taxon>Bacillota</taxon>
        <taxon>Bacilli</taxon>
        <taxon>Lactobacillales</taxon>
        <taxon>Lactobacillaceae</taxon>
        <taxon>Lentilactobacillus</taxon>
    </lineage>
</organism>
<dbReference type="Pfam" id="PF00294">
    <property type="entry name" value="PfkB"/>
    <property type="match status" value="1"/>
</dbReference>
<dbReference type="AlphaFoldDB" id="A0A512PMC9"/>
<reference evidence="4 5" key="1">
    <citation type="submission" date="2019-07" db="EMBL/GenBank/DDBJ databases">
        <title>Whole genome shotgun sequence of Lactobacillus rapi NBRC 109618.</title>
        <authorList>
            <person name="Hosoyama A."/>
            <person name="Uohara A."/>
            <person name="Ohji S."/>
            <person name="Ichikawa N."/>
        </authorList>
    </citation>
    <scope>NUCLEOTIDE SEQUENCE [LARGE SCALE GENOMIC DNA]</scope>
    <source>
        <strain evidence="4 5">NBRC 109618</strain>
    </source>
</reference>
<protein>
    <submittedName>
        <fullName evidence="4">Kinase</fullName>
    </submittedName>
</protein>
<evidence type="ECO:0000256" key="1">
    <source>
        <dbReference type="ARBA" id="ARBA00022679"/>
    </source>
</evidence>
<name>A0A512PMC9_9LACO</name>
<dbReference type="InterPro" id="IPR036390">
    <property type="entry name" value="WH_DNA-bd_sf"/>
</dbReference>
<evidence type="ECO:0000256" key="2">
    <source>
        <dbReference type="ARBA" id="ARBA00022777"/>
    </source>
</evidence>
<dbReference type="InterPro" id="IPR011611">
    <property type="entry name" value="PfkB_dom"/>
</dbReference>
<sequence>MISREQQILEWIKQNPMISQNELAKLAGITRSGVAAHISNLVKKGYLQGKGYIVAPENYVVVIGGITLDTFGIPSREAFENKSNPGVIYSDLGGLGRNIAVNLTNLEIPNYFVSVYGNDSAGEEFKRDAQKRKLDITYSKQISSKPTSRYLYINQPDAKRIFGVDDSRIHDEITPDFLKERISILKNAKMIIIDPNLPQMTIKWLYKQFNQPLLADSINKVIRLKQGIAALDTLVLNSAESQAITNITINNRQTEKQSADQLISMGISNVFIYDSRIGFLYQTQSDSFYFPITLDKVLNTNGVGAAALATIVYARRSKLNAAQTARITQAAAQSTMSTYLNVVNNLTPNFLERYLQ</sequence>
<dbReference type="GO" id="GO:0016301">
    <property type="term" value="F:kinase activity"/>
    <property type="evidence" value="ECO:0007669"/>
    <property type="project" value="UniProtKB-KW"/>
</dbReference>
<dbReference type="Gene3D" id="1.10.10.10">
    <property type="entry name" value="Winged helix-like DNA-binding domain superfamily/Winged helix DNA-binding domain"/>
    <property type="match status" value="1"/>
</dbReference>
<dbReference type="OrthoDB" id="9806249at2"/>
<accession>A0A512PMC9</accession>
<dbReference type="RefSeq" id="WP_056983371.1">
    <property type="nucleotide sequence ID" value="NZ_BKAM01000015.1"/>
</dbReference>
<dbReference type="EMBL" id="BKAM01000015">
    <property type="protein sequence ID" value="GEP72359.1"/>
    <property type="molecule type" value="Genomic_DNA"/>
</dbReference>
<dbReference type="PANTHER" id="PTHR10584:SF166">
    <property type="entry name" value="RIBOKINASE"/>
    <property type="match status" value="1"/>
</dbReference>
<comment type="caution">
    <text evidence="4">The sequence shown here is derived from an EMBL/GenBank/DDBJ whole genome shotgun (WGS) entry which is preliminary data.</text>
</comment>
<gene>
    <name evidence="4" type="ORF">LRA02_12270</name>
</gene>
<feature type="domain" description="Carbohydrate kinase PfkB" evidence="3">
    <location>
        <begin position="59"/>
        <end position="336"/>
    </location>
</feature>
<dbReference type="SUPFAM" id="SSF53613">
    <property type="entry name" value="Ribokinase-like"/>
    <property type="match status" value="1"/>
</dbReference>
<dbReference type="STRING" id="1423795.FD12_GL001199"/>
<keyword evidence="1" id="KW-0808">Transferase</keyword>
<dbReference type="Gene3D" id="3.40.1190.20">
    <property type="match status" value="1"/>
</dbReference>
<evidence type="ECO:0000313" key="4">
    <source>
        <dbReference type="EMBL" id="GEP72359.1"/>
    </source>
</evidence>
<dbReference type="InterPro" id="IPR036388">
    <property type="entry name" value="WH-like_DNA-bd_sf"/>
</dbReference>
<dbReference type="InterPro" id="IPR029056">
    <property type="entry name" value="Ribokinase-like"/>
</dbReference>
<dbReference type="PANTHER" id="PTHR10584">
    <property type="entry name" value="SUGAR KINASE"/>
    <property type="match status" value="1"/>
</dbReference>
<keyword evidence="2 4" id="KW-0418">Kinase</keyword>
<dbReference type="Proteomes" id="UP000321569">
    <property type="component" value="Unassembled WGS sequence"/>
</dbReference>
<evidence type="ECO:0000259" key="3">
    <source>
        <dbReference type="Pfam" id="PF00294"/>
    </source>
</evidence>
<evidence type="ECO:0000313" key="5">
    <source>
        <dbReference type="Proteomes" id="UP000321569"/>
    </source>
</evidence>
<proteinExistence type="predicted"/>